<dbReference type="PANTHER" id="PTHR42967:SF1">
    <property type="entry name" value="MBL FOLD METALLO-HYDROLASE"/>
    <property type="match status" value="1"/>
</dbReference>
<name>A0A7X3MG89_9FIRM</name>
<reference evidence="1 2" key="1">
    <citation type="submission" date="2019-12" db="EMBL/GenBank/DDBJ databases">
        <title>Sporaefaciens musculi gen. nov., sp. nov., a novel bacterium isolated from the caecum of an obese mouse.</title>
        <authorList>
            <person name="Rasmussen T.S."/>
            <person name="Streidl T."/>
            <person name="Hitch T.C.A."/>
            <person name="Wortmann E."/>
            <person name="Deptula P."/>
            <person name="Hansen M."/>
            <person name="Nielsen D.S."/>
            <person name="Clavel T."/>
            <person name="Vogensen F.K."/>
        </authorList>
    </citation>
    <scope>NUCLEOTIDE SEQUENCE [LARGE SCALE GENOMIC DNA]</scope>
    <source>
        <strain evidence="1 2">WCA-9-b2</strain>
    </source>
</reference>
<dbReference type="GO" id="GO:0016787">
    <property type="term" value="F:hydrolase activity"/>
    <property type="evidence" value="ECO:0007669"/>
    <property type="project" value="UniProtKB-KW"/>
</dbReference>
<dbReference type="PANTHER" id="PTHR42967">
    <property type="entry name" value="METAL DEPENDENT HYDROLASE"/>
    <property type="match status" value="1"/>
</dbReference>
<proteinExistence type="predicted"/>
<dbReference type="Pfam" id="PF13483">
    <property type="entry name" value="Lactamase_B_3"/>
    <property type="match status" value="1"/>
</dbReference>
<gene>
    <name evidence="1" type="ORF">GN277_10470</name>
</gene>
<dbReference type="Gene3D" id="3.60.15.10">
    <property type="entry name" value="Ribonuclease Z/Hydroxyacylglutathione hydrolase-like"/>
    <property type="match status" value="1"/>
</dbReference>
<dbReference type="AlphaFoldDB" id="A0A7X3MG89"/>
<keyword evidence="2" id="KW-1185">Reference proteome</keyword>
<keyword evidence="1" id="KW-0378">Hydrolase</keyword>
<dbReference type="InterPro" id="IPR036866">
    <property type="entry name" value="RibonucZ/Hydroxyglut_hydro"/>
</dbReference>
<organism evidence="1 2">
    <name type="scientific">Sporofaciens musculi</name>
    <dbReference type="NCBI Taxonomy" id="2681861"/>
    <lineage>
        <taxon>Bacteria</taxon>
        <taxon>Bacillati</taxon>
        <taxon>Bacillota</taxon>
        <taxon>Clostridia</taxon>
        <taxon>Lachnospirales</taxon>
        <taxon>Lachnospiraceae</taxon>
        <taxon>Sporofaciens</taxon>
    </lineage>
</organism>
<evidence type="ECO:0000313" key="2">
    <source>
        <dbReference type="Proteomes" id="UP000460412"/>
    </source>
</evidence>
<dbReference type="RefSeq" id="WP_159750982.1">
    <property type="nucleotide sequence ID" value="NZ_CASSPE010000116.1"/>
</dbReference>
<dbReference type="SUPFAM" id="SSF56281">
    <property type="entry name" value="Metallo-hydrolase/oxidoreductase"/>
    <property type="match status" value="1"/>
</dbReference>
<comment type="caution">
    <text evidence="1">The sequence shown here is derived from an EMBL/GenBank/DDBJ whole genome shotgun (WGS) entry which is preliminary data.</text>
</comment>
<accession>A0A7X3MG89</accession>
<evidence type="ECO:0000313" key="1">
    <source>
        <dbReference type="EMBL" id="MXP75787.1"/>
    </source>
</evidence>
<sequence>MKITYLKHSGYVVEDAGRAMVFDYYEGNLPDFLEAVKLYVFVSHVHYDHFNPQIFQWKDQYPDIQYILSNDIEEKGFKESCTFVGPGQEVVLDGIKIRTLRSTDEGVAFLVQAGERRIYHGGDLNWWHWEEESRVYNEMMRRRFLHEMEKLEGESVDVAFLPLDPRQEEQYAWGFDYFMRHTRTGCAFPMHFWEEYEVYDRLIEDTRSEPYRQRVMKVSKPQQSFEV</sequence>
<protein>
    <submittedName>
        <fullName evidence="1">MBL fold metallo-hydrolase</fullName>
    </submittedName>
</protein>
<dbReference type="EMBL" id="WUQX01000001">
    <property type="protein sequence ID" value="MXP75787.1"/>
    <property type="molecule type" value="Genomic_DNA"/>
</dbReference>
<dbReference type="Proteomes" id="UP000460412">
    <property type="component" value="Unassembled WGS sequence"/>
</dbReference>